<organism evidence="2 3">
    <name type="scientific">Salinigranum rubrum</name>
    <dbReference type="NCBI Taxonomy" id="755307"/>
    <lineage>
        <taxon>Archaea</taxon>
        <taxon>Methanobacteriati</taxon>
        <taxon>Methanobacteriota</taxon>
        <taxon>Stenosarchaea group</taxon>
        <taxon>Halobacteria</taxon>
        <taxon>Halobacteriales</taxon>
        <taxon>Haloferacaceae</taxon>
        <taxon>Salinigranum</taxon>
    </lineage>
</organism>
<keyword evidence="1" id="KW-0812">Transmembrane</keyword>
<dbReference type="Proteomes" id="UP000236584">
    <property type="component" value="Chromosome"/>
</dbReference>
<keyword evidence="3" id="KW-1185">Reference proteome</keyword>
<keyword evidence="1" id="KW-0472">Membrane</keyword>
<protein>
    <submittedName>
        <fullName evidence="2">Uncharacterized protein</fullName>
    </submittedName>
</protein>
<feature type="transmembrane region" description="Helical" evidence="1">
    <location>
        <begin position="57"/>
        <end position="75"/>
    </location>
</feature>
<dbReference type="AlphaFoldDB" id="A0A2I8VKG7"/>
<evidence type="ECO:0000256" key="1">
    <source>
        <dbReference type="SAM" id="Phobius"/>
    </source>
</evidence>
<accession>A0A2I8VKG7</accession>
<gene>
    <name evidence="2" type="ORF">C2R22_12835</name>
</gene>
<dbReference type="KEGG" id="srub:C2R22_12835"/>
<evidence type="ECO:0000313" key="2">
    <source>
        <dbReference type="EMBL" id="AUV82417.1"/>
    </source>
</evidence>
<proteinExistence type="predicted"/>
<reference evidence="2 3" key="1">
    <citation type="submission" date="2018-01" db="EMBL/GenBank/DDBJ databases">
        <title>Complete genome sequence of Salinigranum rubrum GX10T, an extremely halophilic archaeon isolated from a marine solar saltern.</title>
        <authorList>
            <person name="Han S."/>
        </authorList>
    </citation>
    <scope>NUCLEOTIDE SEQUENCE [LARGE SCALE GENOMIC DNA]</scope>
    <source>
        <strain evidence="2 3">GX10</strain>
    </source>
</reference>
<evidence type="ECO:0000313" key="3">
    <source>
        <dbReference type="Proteomes" id="UP000236584"/>
    </source>
</evidence>
<sequence length="98" mass="10504">MFVALPVDLFLMRRLIGVGPRRVTRELAVPFTASAGMAVTTLFVRESVVGVPALAELVLLVAVGVLSYLVFLLGLDRQFSWGLRGNLRAVTGAFGRSG</sequence>
<dbReference type="EMBL" id="CP026309">
    <property type="protein sequence ID" value="AUV82417.1"/>
    <property type="molecule type" value="Genomic_DNA"/>
</dbReference>
<name>A0A2I8VKG7_9EURY</name>
<keyword evidence="1" id="KW-1133">Transmembrane helix</keyword>